<dbReference type="Pfam" id="PF01909">
    <property type="entry name" value="NTP_transf_2"/>
    <property type="match status" value="1"/>
</dbReference>
<evidence type="ECO:0000259" key="1">
    <source>
        <dbReference type="Pfam" id="PF01909"/>
    </source>
</evidence>
<reference evidence="2" key="1">
    <citation type="journal article" date="2021" name="Microb. Physiol.">
        <title>Proteogenomic Insights into the Physiology of Marine, Sulfate-Reducing, Filamentous Desulfonema limicola and Desulfonema magnum.</title>
        <authorList>
            <person name="Schnaars V."/>
            <person name="Wohlbrand L."/>
            <person name="Scheve S."/>
            <person name="Hinrichs C."/>
            <person name="Reinhardt R."/>
            <person name="Rabus R."/>
        </authorList>
    </citation>
    <scope>NUCLEOTIDE SEQUENCE</scope>
    <source>
        <strain evidence="2">5ac10</strain>
    </source>
</reference>
<dbReference type="GO" id="GO:0016779">
    <property type="term" value="F:nucleotidyltransferase activity"/>
    <property type="evidence" value="ECO:0007669"/>
    <property type="project" value="InterPro"/>
</dbReference>
<dbReference type="EMBL" id="CP061799">
    <property type="protein sequence ID" value="QTA83295.1"/>
    <property type="molecule type" value="Genomic_DNA"/>
</dbReference>
<dbReference type="PANTHER" id="PTHR33933">
    <property type="entry name" value="NUCLEOTIDYLTRANSFERASE"/>
    <property type="match status" value="1"/>
</dbReference>
<accession>A0A975GJC2</accession>
<dbReference type="SUPFAM" id="SSF81301">
    <property type="entry name" value="Nucleotidyltransferase"/>
    <property type="match status" value="1"/>
</dbReference>
<dbReference type="Gene3D" id="3.30.460.10">
    <property type="entry name" value="Beta Polymerase, domain 2"/>
    <property type="match status" value="1"/>
</dbReference>
<feature type="domain" description="Polymerase nucleotidyl transferase" evidence="1">
    <location>
        <begin position="11"/>
        <end position="98"/>
    </location>
</feature>
<dbReference type="Proteomes" id="UP000663720">
    <property type="component" value="Chromosome"/>
</dbReference>
<dbReference type="InterPro" id="IPR002934">
    <property type="entry name" value="Polymerase_NTP_transf_dom"/>
</dbReference>
<dbReference type="CDD" id="cd05403">
    <property type="entry name" value="NT_KNTase_like"/>
    <property type="match status" value="1"/>
</dbReference>
<organism evidence="2 3">
    <name type="scientific">Desulfonema limicola</name>
    <dbReference type="NCBI Taxonomy" id="45656"/>
    <lineage>
        <taxon>Bacteria</taxon>
        <taxon>Pseudomonadati</taxon>
        <taxon>Thermodesulfobacteriota</taxon>
        <taxon>Desulfobacteria</taxon>
        <taxon>Desulfobacterales</taxon>
        <taxon>Desulfococcaceae</taxon>
        <taxon>Desulfonema</taxon>
    </lineage>
</organism>
<dbReference type="AlphaFoldDB" id="A0A975GJC2"/>
<evidence type="ECO:0000313" key="3">
    <source>
        <dbReference type="Proteomes" id="UP000663720"/>
    </source>
</evidence>
<dbReference type="RefSeq" id="WP_207689125.1">
    <property type="nucleotide sequence ID" value="NZ_CP061799.1"/>
</dbReference>
<dbReference type="PANTHER" id="PTHR33933:SF1">
    <property type="entry name" value="PROTEIN ADENYLYLTRANSFERASE MNTA-RELATED"/>
    <property type="match status" value="1"/>
</dbReference>
<dbReference type="InterPro" id="IPR052548">
    <property type="entry name" value="Type_VII_TA_antitoxin"/>
</dbReference>
<gene>
    <name evidence="2" type="ORF">dnl_56940</name>
</gene>
<protein>
    <submittedName>
        <fullName evidence="2">Nucleotidyltransferase domain-containing protein</fullName>
    </submittedName>
</protein>
<name>A0A975GJC2_9BACT</name>
<sequence>MDKQTNEILIELKNKILQKYNLKEMRLFGSRVRGESDAHSDIDIFVRISDVSKTTEEDIFDLAYETELKHGCLIDIFVFDDKALSGIHFRPPVYQKIMQEGLII</sequence>
<proteinExistence type="predicted"/>
<keyword evidence="3" id="KW-1185">Reference proteome</keyword>
<dbReference type="InterPro" id="IPR043519">
    <property type="entry name" value="NT_sf"/>
</dbReference>
<evidence type="ECO:0000313" key="2">
    <source>
        <dbReference type="EMBL" id="QTA83295.1"/>
    </source>
</evidence>
<dbReference type="KEGG" id="dli:dnl_56940"/>